<organism evidence="3 4">
    <name type="scientific">Cylicocyclus nassatus</name>
    <name type="common">Nematode worm</name>
    <dbReference type="NCBI Taxonomy" id="53992"/>
    <lineage>
        <taxon>Eukaryota</taxon>
        <taxon>Metazoa</taxon>
        <taxon>Ecdysozoa</taxon>
        <taxon>Nematoda</taxon>
        <taxon>Chromadorea</taxon>
        <taxon>Rhabditida</taxon>
        <taxon>Rhabditina</taxon>
        <taxon>Rhabditomorpha</taxon>
        <taxon>Strongyloidea</taxon>
        <taxon>Strongylidae</taxon>
        <taxon>Cylicocyclus</taxon>
    </lineage>
</organism>
<gene>
    <name evidence="3" type="ORF">CYNAS_LOCUS20398</name>
</gene>
<proteinExistence type="predicted"/>
<feature type="transmembrane region" description="Helical" evidence="2">
    <location>
        <begin position="33"/>
        <end position="54"/>
    </location>
</feature>
<feature type="compositionally biased region" description="Basic and acidic residues" evidence="1">
    <location>
        <begin position="73"/>
        <end position="83"/>
    </location>
</feature>
<evidence type="ECO:0000256" key="1">
    <source>
        <dbReference type="SAM" id="MobiDB-lite"/>
    </source>
</evidence>
<reference evidence="3" key="1">
    <citation type="submission" date="2023-07" db="EMBL/GenBank/DDBJ databases">
        <authorList>
            <consortium name="CYATHOMIX"/>
        </authorList>
    </citation>
    <scope>NUCLEOTIDE SEQUENCE</scope>
    <source>
        <strain evidence="3">N/A</strain>
    </source>
</reference>
<feature type="region of interest" description="Disordered" evidence="1">
    <location>
        <begin position="73"/>
        <end position="102"/>
    </location>
</feature>
<name>A0AA36HDS8_CYLNA</name>
<dbReference type="Proteomes" id="UP001176961">
    <property type="component" value="Unassembled WGS sequence"/>
</dbReference>
<sequence length="339" mass="36404">MSERSNGGVPGPSASDNAVYVVDGPSHEQEVRALAILAIVVIGFLAIIALLYTIRWVCLLMKIRRESEKTEAAEAESSLHGDTEPADEDVISGLTSESESAKRCYPSTEKMIELMLFKKTPEKKKEGVTLGTMKPCPDYSQIAFKNEQMYIGGLSKRPKEPPGNVSTLETPYAKNVGQLPQTAGENAILSAKSPPKKSQEVRNAGAAPVLADTDQVPLGVPPRTQLPLGKTQLSLAPAGIVSTPVQQPQLNPQSRPYTGADMMIVGQSSARSASSTDGINADARVADAGVKITGAAVSIKPMRHHLDGIMKVYLRRPAVRSYKEQKKNCEIVFNVITVV</sequence>
<keyword evidence="4" id="KW-1185">Reference proteome</keyword>
<evidence type="ECO:0000313" key="3">
    <source>
        <dbReference type="EMBL" id="CAJ0608415.1"/>
    </source>
</evidence>
<feature type="non-terminal residue" evidence="3">
    <location>
        <position position="339"/>
    </location>
</feature>
<dbReference type="EMBL" id="CATQJL010000316">
    <property type="protein sequence ID" value="CAJ0608415.1"/>
    <property type="molecule type" value="Genomic_DNA"/>
</dbReference>
<accession>A0AA36HDS8</accession>
<dbReference type="AlphaFoldDB" id="A0AA36HDS8"/>
<evidence type="ECO:0000256" key="2">
    <source>
        <dbReference type="SAM" id="Phobius"/>
    </source>
</evidence>
<protein>
    <submittedName>
        <fullName evidence="3">Uncharacterized protein</fullName>
    </submittedName>
</protein>
<keyword evidence="2" id="KW-0472">Membrane</keyword>
<keyword evidence="2" id="KW-0812">Transmembrane</keyword>
<comment type="caution">
    <text evidence="3">The sequence shown here is derived from an EMBL/GenBank/DDBJ whole genome shotgun (WGS) entry which is preliminary data.</text>
</comment>
<keyword evidence="2" id="KW-1133">Transmembrane helix</keyword>
<evidence type="ECO:0000313" key="4">
    <source>
        <dbReference type="Proteomes" id="UP001176961"/>
    </source>
</evidence>